<keyword evidence="6" id="KW-0503">Monooxygenase</keyword>
<comment type="caution">
    <text evidence="7">The sequence shown here is derived from an EMBL/GenBank/DDBJ whole genome shotgun (WGS) entry which is preliminary data.</text>
</comment>
<keyword evidence="5" id="KW-0408">Iron</keyword>
<dbReference type="InterPro" id="IPR002401">
    <property type="entry name" value="Cyt_P450_E_grp-I"/>
</dbReference>
<dbReference type="GO" id="GO:0042446">
    <property type="term" value="P:hormone biosynthetic process"/>
    <property type="evidence" value="ECO:0007669"/>
    <property type="project" value="TreeGrafter"/>
</dbReference>
<dbReference type="SUPFAM" id="SSF48264">
    <property type="entry name" value="Cytochrome P450"/>
    <property type="match status" value="1"/>
</dbReference>
<keyword evidence="8" id="KW-1185">Reference proteome</keyword>
<organism evidence="7 8">
    <name type="scientific">Scyliorhinus torazame</name>
    <name type="common">Cloudy catshark</name>
    <name type="synonym">Catulus torazame</name>
    <dbReference type="NCBI Taxonomy" id="75743"/>
    <lineage>
        <taxon>Eukaryota</taxon>
        <taxon>Metazoa</taxon>
        <taxon>Chordata</taxon>
        <taxon>Craniata</taxon>
        <taxon>Vertebrata</taxon>
        <taxon>Chondrichthyes</taxon>
        <taxon>Elasmobranchii</taxon>
        <taxon>Galeomorphii</taxon>
        <taxon>Galeoidea</taxon>
        <taxon>Carcharhiniformes</taxon>
        <taxon>Scyliorhinidae</taxon>
        <taxon>Scyliorhinus</taxon>
    </lineage>
</organism>
<proteinExistence type="inferred from homology"/>
<evidence type="ECO:0000256" key="6">
    <source>
        <dbReference type="ARBA" id="ARBA00023033"/>
    </source>
</evidence>
<evidence type="ECO:0000256" key="4">
    <source>
        <dbReference type="ARBA" id="ARBA00023002"/>
    </source>
</evidence>
<evidence type="ECO:0000256" key="2">
    <source>
        <dbReference type="ARBA" id="ARBA00022617"/>
    </source>
</evidence>
<dbReference type="GO" id="GO:0042448">
    <property type="term" value="P:progesterone metabolic process"/>
    <property type="evidence" value="ECO:0007669"/>
    <property type="project" value="TreeGrafter"/>
</dbReference>
<accession>A0A401PF26</accession>
<dbReference type="Proteomes" id="UP000288216">
    <property type="component" value="Unassembled WGS sequence"/>
</dbReference>
<dbReference type="UniPathway" id="UPA00062"/>
<evidence type="ECO:0000256" key="3">
    <source>
        <dbReference type="ARBA" id="ARBA00022723"/>
    </source>
</evidence>
<reference evidence="7 8" key="1">
    <citation type="journal article" date="2018" name="Nat. Ecol. Evol.">
        <title>Shark genomes provide insights into elasmobranch evolution and the origin of vertebrates.</title>
        <authorList>
            <person name="Hara Y"/>
            <person name="Yamaguchi K"/>
            <person name="Onimaru K"/>
            <person name="Kadota M"/>
            <person name="Koyanagi M"/>
            <person name="Keeley SD"/>
            <person name="Tatsumi K"/>
            <person name="Tanaka K"/>
            <person name="Motone F"/>
            <person name="Kageyama Y"/>
            <person name="Nozu R"/>
            <person name="Adachi N"/>
            <person name="Nishimura O"/>
            <person name="Nakagawa R"/>
            <person name="Tanegashima C"/>
            <person name="Kiyatake I"/>
            <person name="Matsumoto R"/>
            <person name="Murakumo K"/>
            <person name="Nishida K"/>
            <person name="Terakita A"/>
            <person name="Kuratani S"/>
            <person name="Sato K"/>
            <person name="Hyodo S Kuraku.S."/>
        </authorList>
    </citation>
    <scope>NUCLEOTIDE SEQUENCE [LARGE SCALE GENOMIC DNA]</scope>
</reference>
<dbReference type="OrthoDB" id="1470350at2759"/>
<dbReference type="OMA" id="NEGMRIC"/>
<protein>
    <submittedName>
        <fullName evidence="7">Uncharacterized protein</fullName>
    </submittedName>
</protein>
<keyword evidence="4" id="KW-0560">Oxidoreductase</keyword>
<evidence type="ECO:0000313" key="8">
    <source>
        <dbReference type="Proteomes" id="UP000288216"/>
    </source>
</evidence>
<name>A0A401PF26_SCYTO</name>
<dbReference type="GO" id="GO:0005506">
    <property type="term" value="F:iron ion binding"/>
    <property type="evidence" value="ECO:0007669"/>
    <property type="project" value="InterPro"/>
</dbReference>
<dbReference type="PANTHER" id="PTHR24289">
    <property type="entry name" value="STEROID 17-ALPHA-HYDROXYLASE/17,20 LYASE"/>
    <property type="match status" value="1"/>
</dbReference>
<dbReference type="GO" id="GO:0020037">
    <property type="term" value="F:heme binding"/>
    <property type="evidence" value="ECO:0007669"/>
    <property type="project" value="InterPro"/>
</dbReference>
<evidence type="ECO:0000256" key="1">
    <source>
        <dbReference type="ARBA" id="ARBA00010617"/>
    </source>
</evidence>
<keyword evidence="2" id="KW-0349">Heme</keyword>
<dbReference type="GO" id="GO:0004508">
    <property type="term" value="F:steroid 17-alpha-monooxygenase activity"/>
    <property type="evidence" value="ECO:0007669"/>
    <property type="project" value="TreeGrafter"/>
</dbReference>
<evidence type="ECO:0000313" key="7">
    <source>
        <dbReference type="EMBL" id="GCB71709.1"/>
    </source>
</evidence>
<dbReference type="PRINTS" id="PR00463">
    <property type="entry name" value="EP450I"/>
</dbReference>
<evidence type="ECO:0000256" key="5">
    <source>
        <dbReference type="ARBA" id="ARBA00023004"/>
    </source>
</evidence>
<dbReference type="AlphaFoldDB" id="A0A401PF26"/>
<keyword evidence="3" id="KW-0479">Metal-binding</keyword>
<dbReference type="PANTHER" id="PTHR24289:SF1">
    <property type="entry name" value="STEROID 17-ALPHA-HYDROXYLASE_17,20 LYASE"/>
    <property type="match status" value="1"/>
</dbReference>
<sequence>MPEVTRAVTNVICLLCFNSTYEKGDPEFEKMLEYSQGIVNTVGKDSLIDIFPWLQLFPNEDLHTLKQCIAVRDSILQKKFEEHKANYSSDSINDLLDALLKAKMNAENNNSSAYAERLTEDHLLMTVADIFGAGVETTSTTLAWMIVYLLHYPEVEETFKDIQHR</sequence>
<dbReference type="STRING" id="75743.A0A401PF26"/>
<comment type="similarity">
    <text evidence="1">Belongs to the cytochrome P450 family.</text>
</comment>
<dbReference type="InterPro" id="IPR036396">
    <property type="entry name" value="Cyt_P450_sf"/>
</dbReference>
<dbReference type="InterPro" id="IPR001128">
    <property type="entry name" value="Cyt_P450"/>
</dbReference>
<gene>
    <name evidence="7" type="ORF">scyTo_0006046</name>
</gene>
<dbReference type="Gene3D" id="1.10.630.10">
    <property type="entry name" value="Cytochrome P450"/>
    <property type="match status" value="1"/>
</dbReference>
<dbReference type="Pfam" id="PF00067">
    <property type="entry name" value="p450"/>
    <property type="match status" value="1"/>
</dbReference>
<dbReference type="GO" id="GO:0006694">
    <property type="term" value="P:steroid biosynthetic process"/>
    <property type="evidence" value="ECO:0007669"/>
    <property type="project" value="UniProtKB-UniPathway"/>
</dbReference>
<dbReference type="EMBL" id="BFAA01001973">
    <property type="protein sequence ID" value="GCB71709.1"/>
    <property type="molecule type" value="Genomic_DNA"/>
</dbReference>